<organism evidence="1 3">
    <name type="scientific">Rhodovulum sulfidophilum</name>
    <name type="common">Rhodobacter sulfidophilus</name>
    <dbReference type="NCBI Taxonomy" id="35806"/>
    <lineage>
        <taxon>Bacteria</taxon>
        <taxon>Pseudomonadati</taxon>
        <taxon>Pseudomonadota</taxon>
        <taxon>Alphaproteobacteria</taxon>
        <taxon>Rhodobacterales</taxon>
        <taxon>Paracoccaceae</taxon>
        <taxon>Rhodovulum</taxon>
    </lineage>
</organism>
<name>A0A0D6AWH3_RHOSU</name>
<dbReference type="KEGG" id="rsu:NHU_00066"/>
<proteinExistence type="predicted"/>
<dbReference type="Proteomes" id="UP000064912">
    <property type="component" value="Chromosome"/>
</dbReference>
<keyword evidence="1" id="KW-0378">Hydrolase</keyword>
<sequence>MLALNGPHWLVMADFGPLGVGAPDPAATWDDALDQLAAAADEDRPARVFRLDFNAPAMTEVTDEAWRGLEGRLAGMAA</sequence>
<dbReference type="EMBL" id="AP014800">
    <property type="protein sequence ID" value="BAQ67238.1"/>
    <property type="molecule type" value="Genomic_DNA"/>
</dbReference>
<reference evidence="1 3" key="1">
    <citation type="submission" date="2015-02" db="EMBL/GenBank/DDBJ databases">
        <title>Genome sequene of Rhodovulum sulfidophilum DSM 2351.</title>
        <authorList>
            <person name="Nagao N."/>
        </authorList>
    </citation>
    <scope>NUCLEOTIDE SEQUENCE [LARGE SCALE GENOMIC DNA]</scope>
    <source>
        <strain evidence="1 3">DSM 2351</strain>
    </source>
</reference>
<protein>
    <submittedName>
        <fullName evidence="1">Glycosyl hydrolase family 2 sugar binding domain protein</fullName>
    </submittedName>
</protein>
<dbReference type="GO" id="GO:0016787">
    <property type="term" value="F:hydrolase activity"/>
    <property type="evidence" value="ECO:0007669"/>
    <property type="project" value="UniProtKB-KW"/>
</dbReference>
<accession>A0A0D6AWH3</accession>
<evidence type="ECO:0000313" key="2">
    <source>
        <dbReference type="EMBL" id="BAQ71220.1"/>
    </source>
</evidence>
<dbReference type="KEGG" id="rsu:NHU_04098"/>
<dbReference type="AlphaFoldDB" id="A0A0D6AWH3"/>
<evidence type="ECO:0000313" key="1">
    <source>
        <dbReference type="EMBL" id="BAQ67238.1"/>
    </source>
</evidence>
<dbReference type="EMBL" id="AP014800">
    <property type="protein sequence ID" value="BAQ71220.1"/>
    <property type="molecule type" value="Genomic_DNA"/>
</dbReference>
<gene>
    <name evidence="1" type="ORF">NHU_00066</name>
    <name evidence="2" type="ORF">NHU_04098</name>
</gene>
<evidence type="ECO:0000313" key="3">
    <source>
        <dbReference type="Proteomes" id="UP000064912"/>
    </source>
</evidence>
<dbReference type="PATRIC" id="fig|35806.4.peg.4202"/>